<keyword evidence="5 7" id="KW-1133">Transmembrane helix</keyword>
<feature type="transmembrane region" description="Helical" evidence="7">
    <location>
        <begin position="98"/>
        <end position="121"/>
    </location>
</feature>
<dbReference type="Gene3D" id="1.10.3720.10">
    <property type="entry name" value="MetI-like"/>
    <property type="match status" value="1"/>
</dbReference>
<dbReference type="PANTHER" id="PTHR43163:SF6">
    <property type="entry name" value="DIPEPTIDE TRANSPORT SYSTEM PERMEASE PROTEIN DPPB-RELATED"/>
    <property type="match status" value="1"/>
</dbReference>
<keyword evidence="10" id="KW-1185">Reference proteome</keyword>
<accession>A0AAU9DN70</accession>
<dbReference type="Proteomes" id="UP001321804">
    <property type="component" value="Chromosome"/>
</dbReference>
<keyword evidence="2 7" id="KW-0813">Transport</keyword>
<dbReference type="PANTHER" id="PTHR43163">
    <property type="entry name" value="DIPEPTIDE TRANSPORT SYSTEM PERMEASE PROTEIN DPPB-RELATED"/>
    <property type="match status" value="1"/>
</dbReference>
<name>A0AAU9DN70_9LACO</name>
<dbReference type="CDD" id="cd06261">
    <property type="entry name" value="TM_PBP2"/>
    <property type="match status" value="1"/>
</dbReference>
<dbReference type="GO" id="GO:0055085">
    <property type="term" value="P:transmembrane transport"/>
    <property type="evidence" value="ECO:0007669"/>
    <property type="project" value="InterPro"/>
</dbReference>
<evidence type="ECO:0000313" key="10">
    <source>
        <dbReference type="Proteomes" id="UP001321804"/>
    </source>
</evidence>
<dbReference type="AlphaFoldDB" id="A0AAU9DN70"/>
<evidence type="ECO:0000256" key="1">
    <source>
        <dbReference type="ARBA" id="ARBA00004651"/>
    </source>
</evidence>
<feature type="transmembrane region" description="Helical" evidence="7">
    <location>
        <begin position="272"/>
        <end position="295"/>
    </location>
</feature>
<dbReference type="InterPro" id="IPR035906">
    <property type="entry name" value="MetI-like_sf"/>
</dbReference>
<dbReference type="InterPro" id="IPR045621">
    <property type="entry name" value="BPD_transp_1_N"/>
</dbReference>
<evidence type="ECO:0000256" key="6">
    <source>
        <dbReference type="ARBA" id="ARBA00023136"/>
    </source>
</evidence>
<comment type="subcellular location">
    <subcellularLocation>
        <location evidence="1 7">Cell membrane</location>
        <topology evidence="1 7">Multi-pass membrane protein</topology>
    </subcellularLocation>
</comment>
<evidence type="ECO:0000256" key="3">
    <source>
        <dbReference type="ARBA" id="ARBA00022475"/>
    </source>
</evidence>
<dbReference type="GO" id="GO:0005886">
    <property type="term" value="C:plasma membrane"/>
    <property type="evidence" value="ECO:0007669"/>
    <property type="project" value="UniProtKB-SubCell"/>
</dbReference>
<feature type="domain" description="ABC transmembrane type-1" evidence="8">
    <location>
        <begin position="94"/>
        <end position="295"/>
    </location>
</feature>
<evidence type="ECO:0000256" key="2">
    <source>
        <dbReference type="ARBA" id="ARBA00022448"/>
    </source>
</evidence>
<feature type="transmembrane region" description="Helical" evidence="7">
    <location>
        <begin position="133"/>
        <end position="153"/>
    </location>
</feature>
<evidence type="ECO:0000256" key="5">
    <source>
        <dbReference type="ARBA" id="ARBA00022989"/>
    </source>
</evidence>
<keyword evidence="3" id="KW-1003">Cell membrane</keyword>
<dbReference type="PROSITE" id="PS50928">
    <property type="entry name" value="ABC_TM1"/>
    <property type="match status" value="1"/>
</dbReference>
<feature type="transmembrane region" description="Helical" evidence="7">
    <location>
        <begin position="173"/>
        <end position="191"/>
    </location>
</feature>
<dbReference type="RefSeq" id="WP_317695979.1">
    <property type="nucleotide sequence ID" value="NZ_AP026801.1"/>
</dbReference>
<proteinExistence type="inferred from homology"/>
<keyword evidence="4 7" id="KW-0812">Transmembrane</keyword>
<dbReference type="EMBL" id="AP026801">
    <property type="protein sequence ID" value="BDR57154.1"/>
    <property type="molecule type" value="Genomic_DNA"/>
</dbReference>
<evidence type="ECO:0000256" key="4">
    <source>
        <dbReference type="ARBA" id="ARBA00022692"/>
    </source>
</evidence>
<dbReference type="Pfam" id="PF19300">
    <property type="entry name" value="BPD_transp_1_N"/>
    <property type="match status" value="1"/>
</dbReference>
<dbReference type="NCBIfam" id="NF045471">
    <property type="entry name" value="Opp3B"/>
    <property type="match status" value="1"/>
</dbReference>
<dbReference type="SUPFAM" id="SSF161098">
    <property type="entry name" value="MetI-like"/>
    <property type="match status" value="1"/>
</dbReference>
<evidence type="ECO:0000313" key="9">
    <source>
        <dbReference type="EMBL" id="BDR57154.1"/>
    </source>
</evidence>
<evidence type="ECO:0000256" key="7">
    <source>
        <dbReference type="RuleBase" id="RU363032"/>
    </source>
</evidence>
<sequence length="314" mass="34725">MAKYLAKRILYLLLALFIVITVTFFMMKMLPGTPFTNQEKLTAAQLTIMKKQYGLDQPVWQQYLTYLSNLLHGDFGTSFQFENQPVISLISSRLQPSLLIGAQALIIGSVLGIILGSLAAIHYNTWVDRLATFISILGISVPSFVLGVILQFYLAFKMKIFPIALWEGWRSSVLPSLALAVSPLAHIARFTRTEMVDVLKSDYLELAVAKGDSNWQVVTKHALRNSLIPVITIIGPLTANILTGSMVVENIFSIPGIGEQFVKSIMTNDYPTIMGLTILYSVIFMSMLLITDVLYSLADPRIRLGDTGGIESVG</sequence>
<keyword evidence="6 7" id="KW-0472">Membrane</keyword>
<evidence type="ECO:0000259" key="8">
    <source>
        <dbReference type="PROSITE" id="PS50928"/>
    </source>
</evidence>
<organism evidence="9 10">
    <name type="scientific">Xylocopilactobacillus apis</name>
    <dbReference type="NCBI Taxonomy" id="2932183"/>
    <lineage>
        <taxon>Bacteria</taxon>
        <taxon>Bacillati</taxon>
        <taxon>Bacillota</taxon>
        <taxon>Bacilli</taxon>
        <taxon>Lactobacillales</taxon>
        <taxon>Lactobacillaceae</taxon>
        <taxon>Xylocopilactobacillus</taxon>
    </lineage>
</organism>
<dbReference type="Pfam" id="PF00528">
    <property type="entry name" value="BPD_transp_1"/>
    <property type="match status" value="1"/>
</dbReference>
<dbReference type="InterPro" id="IPR000515">
    <property type="entry name" value="MetI-like"/>
</dbReference>
<feature type="transmembrane region" description="Helical" evidence="7">
    <location>
        <begin position="9"/>
        <end position="27"/>
    </location>
</feature>
<dbReference type="KEGG" id="xak:KIMC2_17160"/>
<feature type="transmembrane region" description="Helical" evidence="7">
    <location>
        <begin position="227"/>
        <end position="252"/>
    </location>
</feature>
<comment type="similarity">
    <text evidence="7">Belongs to the binding-protein-dependent transport system permease family.</text>
</comment>
<reference evidence="9 10" key="1">
    <citation type="journal article" date="2023" name="Microbiol. Spectr.">
        <title>Symbiosis of Carpenter Bees with Uncharacterized Lactic Acid Bacteria Showing NAD Auxotrophy.</title>
        <authorList>
            <person name="Kawasaki S."/>
            <person name="Ozawa K."/>
            <person name="Mori T."/>
            <person name="Yamamoto A."/>
            <person name="Ito M."/>
            <person name="Ohkuma M."/>
            <person name="Sakamoto M."/>
            <person name="Matsutani M."/>
        </authorList>
    </citation>
    <scope>NUCLEOTIDE SEQUENCE [LARGE SCALE GENOMIC DNA]</scope>
    <source>
        <strain evidence="9 10">KimC2</strain>
    </source>
</reference>
<protein>
    <submittedName>
        <fullName evidence="9">Peptide ABC transporter permease</fullName>
    </submittedName>
</protein>
<gene>
    <name evidence="9" type="primary">oppB_2</name>
    <name evidence="9" type="ORF">KIMC2_17160</name>
</gene>